<accession>A0A0H4WUW8</accession>
<dbReference type="GO" id="GO:0044281">
    <property type="term" value="P:small molecule metabolic process"/>
    <property type="evidence" value="ECO:0007669"/>
    <property type="project" value="UniProtKB-ARBA"/>
</dbReference>
<dbReference type="SFLD" id="SFLDG01129">
    <property type="entry name" value="C1.5:_HAD__Beta-PGM__Phosphata"/>
    <property type="match status" value="1"/>
</dbReference>
<dbReference type="EMBL" id="CP012109">
    <property type="protein sequence ID" value="AKQ67216.1"/>
    <property type="molecule type" value="Genomic_DNA"/>
</dbReference>
<dbReference type="NCBIfam" id="TIGR01549">
    <property type="entry name" value="HAD-SF-IA-v1"/>
    <property type="match status" value="1"/>
</dbReference>
<dbReference type="RefSeq" id="WP_002635050.1">
    <property type="nucleotide sequence ID" value="NZ_CP012109.1"/>
</dbReference>
<dbReference type="PATRIC" id="fig|1297742.4.peg.4173"/>
<evidence type="ECO:0000313" key="5">
    <source>
        <dbReference type="Proteomes" id="UP000009026"/>
    </source>
</evidence>
<dbReference type="SUPFAM" id="SSF56784">
    <property type="entry name" value="HAD-like"/>
    <property type="match status" value="1"/>
</dbReference>
<reference evidence="4 5" key="1">
    <citation type="journal article" date="2016" name="PLoS ONE">
        <title>Complete Genome Sequence and Comparative Genomics of a Novel Myxobacterium Myxococcus hansupus.</title>
        <authorList>
            <person name="Sharma G."/>
            <person name="Narwani T."/>
            <person name="Subramanian S."/>
        </authorList>
    </citation>
    <scope>NUCLEOTIDE SEQUENCE [LARGE SCALE GENOMIC DNA]</scope>
    <source>
        <strain evidence="5">mixupus</strain>
    </source>
</reference>
<dbReference type="SFLD" id="SFLDS00003">
    <property type="entry name" value="Haloacid_Dehalogenase"/>
    <property type="match status" value="1"/>
</dbReference>
<dbReference type="InterPro" id="IPR051400">
    <property type="entry name" value="HAD-like_hydrolase"/>
</dbReference>
<dbReference type="eggNOG" id="COG1011">
    <property type="taxonomic scope" value="Bacteria"/>
</dbReference>
<dbReference type="AlphaFoldDB" id="A0A0H4WUW8"/>
<evidence type="ECO:0000256" key="3">
    <source>
        <dbReference type="ARBA" id="ARBA00022842"/>
    </source>
</evidence>
<organism evidence="4 5">
    <name type="scientific">Pseudomyxococcus hansupus</name>
    <dbReference type="NCBI Taxonomy" id="1297742"/>
    <lineage>
        <taxon>Bacteria</taxon>
        <taxon>Pseudomonadati</taxon>
        <taxon>Myxococcota</taxon>
        <taxon>Myxococcia</taxon>
        <taxon>Myxococcales</taxon>
        <taxon>Cystobacterineae</taxon>
        <taxon>Myxococcaceae</taxon>
        <taxon>Pseudomyxococcus</taxon>
    </lineage>
</organism>
<gene>
    <name evidence="4" type="ORF">A176_004128</name>
</gene>
<dbReference type="PRINTS" id="PR00413">
    <property type="entry name" value="HADHALOGNASE"/>
</dbReference>
<dbReference type="STRING" id="1297742.A176_004128"/>
<dbReference type="InterPro" id="IPR023214">
    <property type="entry name" value="HAD_sf"/>
</dbReference>
<dbReference type="Pfam" id="PF00702">
    <property type="entry name" value="Hydrolase"/>
    <property type="match status" value="1"/>
</dbReference>
<dbReference type="InterPro" id="IPR006439">
    <property type="entry name" value="HAD-SF_hydro_IA"/>
</dbReference>
<keyword evidence="5" id="KW-1185">Reference proteome</keyword>
<dbReference type="InterPro" id="IPR036412">
    <property type="entry name" value="HAD-like_sf"/>
</dbReference>
<name>A0A0H4WUW8_9BACT</name>
<dbReference type="Gene3D" id="1.20.120.710">
    <property type="entry name" value="Haloacid dehalogenase hydrolase-like domain"/>
    <property type="match status" value="1"/>
</dbReference>
<dbReference type="KEGG" id="mym:A176_004128"/>
<dbReference type="Proteomes" id="UP000009026">
    <property type="component" value="Chromosome"/>
</dbReference>
<dbReference type="Gene3D" id="3.40.50.1000">
    <property type="entry name" value="HAD superfamily/HAD-like"/>
    <property type="match status" value="1"/>
</dbReference>
<sequence>MRPRAVFFDLDDTLIDRAGAFDRYVEDLFLRHPRAFPEPGRARALEVLRGLDGRGGIDRDVFCRDAVAAFPALPLSAEALWADMSSRLPAFARSDEDTRELVTALRLRAPVAVVSNGSGRVQRAKLAHADLTTQLPDVFLSGEVGASKPDPRIFQAALACVGRAPHEVLHVGDDPERDIQGAGRLGLSTCWVSHGRAWPAGLPPPTYTVERIVGRARDFAKVLSQWT</sequence>
<evidence type="ECO:0000256" key="2">
    <source>
        <dbReference type="ARBA" id="ARBA00022801"/>
    </source>
</evidence>
<evidence type="ECO:0000256" key="1">
    <source>
        <dbReference type="ARBA" id="ARBA00001946"/>
    </source>
</evidence>
<proteinExistence type="predicted"/>
<dbReference type="NCBIfam" id="TIGR01509">
    <property type="entry name" value="HAD-SF-IA-v3"/>
    <property type="match status" value="1"/>
</dbReference>
<dbReference type="GO" id="GO:0016787">
    <property type="term" value="F:hydrolase activity"/>
    <property type="evidence" value="ECO:0007669"/>
    <property type="project" value="UniProtKB-KW"/>
</dbReference>
<dbReference type="OrthoDB" id="9778019at2"/>
<keyword evidence="2" id="KW-0378">Hydrolase</keyword>
<protein>
    <submittedName>
        <fullName evidence="4">2-haloalkanoic acid dehalogenase</fullName>
    </submittedName>
</protein>
<keyword evidence="3" id="KW-0460">Magnesium</keyword>
<evidence type="ECO:0000313" key="4">
    <source>
        <dbReference type="EMBL" id="AKQ67216.1"/>
    </source>
</evidence>
<dbReference type="PANTHER" id="PTHR46470">
    <property type="entry name" value="N-ACYLNEURAMINATE-9-PHOSPHATASE"/>
    <property type="match status" value="1"/>
</dbReference>
<comment type="cofactor">
    <cofactor evidence="1">
        <name>Mg(2+)</name>
        <dbReference type="ChEBI" id="CHEBI:18420"/>
    </cofactor>
</comment>